<evidence type="ECO:0000313" key="10">
    <source>
        <dbReference type="Proteomes" id="UP001161017"/>
    </source>
</evidence>
<dbReference type="Pfam" id="PF00962">
    <property type="entry name" value="A_deaminase"/>
    <property type="match status" value="1"/>
</dbReference>
<protein>
    <recommendedName>
        <fullName evidence="8">Adenosine deaminase domain-containing protein</fullName>
    </recommendedName>
</protein>
<evidence type="ECO:0000259" key="8">
    <source>
        <dbReference type="Pfam" id="PF00962"/>
    </source>
</evidence>
<keyword evidence="10" id="KW-1185">Reference proteome</keyword>
<proteinExistence type="inferred from homology"/>
<comment type="cofactor">
    <cofactor evidence="1">
        <name>Zn(2+)</name>
        <dbReference type="ChEBI" id="CHEBI:29105"/>
    </cofactor>
</comment>
<comment type="catalytic activity">
    <reaction evidence="7">
        <text>N(6)-methyl-AMP + H2O + H(+) = IMP + methylamine</text>
        <dbReference type="Rhea" id="RHEA:16001"/>
        <dbReference type="ChEBI" id="CHEBI:15377"/>
        <dbReference type="ChEBI" id="CHEBI:15378"/>
        <dbReference type="ChEBI" id="CHEBI:58053"/>
        <dbReference type="ChEBI" id="CHEBI:59338"/>
        <dbReference type="ChEBI" id="CHEBI:144842"/>
    </reaction>
    <physiologicalReaction direction="left-to-right" evidence="7">
        <dbReference type="Rhea" id="RHEA:16002"/>
    </physiologicalReaction>
</comment>
<evidence type="ECO:0000256" key="6">
    <source>
        <dbReference type="ARBA" id="ARBA00023080"/>
    </source>
</evidence>
<evidence type="ECO:0000256" key="3">
    <source>
        <dbReference type="ARBA" id="ARBA00022723"/>
    </source>
</evidence>
<dbReference type="InterPro" id="IPR001365">
    <property type="entry name" value="A_deaminase_dom"/>
</dbReference>
<reference evidence="9" key="1">
    <citation type="journal article" date="2023" name="Genome Biol. Evol.">
        <title>First Whole Genome Sequence and Flow Cytometry Genome Size Data for the Lichen-Forming Fungus Ramalina farinacea (Ascomycota).</title>
        <authorList>
            <person name="Llewellyn T."/>
            <person name="Mian S."/>
            <person name="Hill R."/>
            <person name="Leitch I.J."/>
            <person name="Gaya E."/>
        </authorList>
    </citation>
    <scope>NUCLEOTIDE SEQUENCE</scope>
    <source>
        <strain evidence="9">LIQ254RAFAR</strain>
    </source>
</reference>
<feature type="domain" description="Adenosine deaminase" evidence="8">
    <location>
        <begin position="27"/>
        <end position="284"/>
    </location>
</feature>
<dbReference type="InterPro" id="IPR032466">
    <property type="entry name" value="Metal_Hydrolase"/>
</dbReference>
<name>A0AA43QTH6_9LECA</name>
<organism evidence="9 10">
    <name type="scientific">Ramalina farinacea</name>
    <dbReference type="NCBI Taxonomy" id="258253"/>
    <lineage>
        <taxon>Eukaryota</taxon>
        <taxon>Fungi</taxon>
        <taxon>Dikarya</taxon>
        <taxon>Ascomycota</taxon>
        <taxon>Pezizomycotina</taxon>
        <taxon>Lecanoromycetes</taxon>
        <taxon>OSLEUM clade</taxon>
        <taxon>Lecanoromycetidae</taxon>
        <taxon>Lecanorales</taxon>
        <taxon>Lecanorineae</taxon>
        <taxon>Ramalinaceae</taxon>
        <taxon>Ramalina</taxon>
    </lineage>
</organism>
<dbReference type="SUPFAM" id="SSF51556">
    <property type="entry name" value="Metallo-dependent hydrolases"/>
    <property type="match status" value="1"/>
</dbReference>
<dbReference type="AlphaFoldDB" id="A0AA43QTH6"/>
<keyword evidence="4" id="KW-0378">Hydrolase</keyword>
<dbReference type="Proteomes" id="UP001161017">
    <property type="component" value="Unassembled WGS sequence"/>
</dbReference>
<dbReference type="Gene3D" id="3.20.20.140">
    <property type="entry name" value="Metal-dependent hydrolases"/>
    <property type="match status" value="1"/>
</dbReference>
<evidence type="ECO:0000256" key="2">
    <source>
        <dbReference type="ARBA" id="ARBA00006676"/>
    </source>
</evidence>
<keyword evidence="5" id="KW-0862">Zinc</keyword>
<dbReference type="EMBL" id="JAPUFD010000011">
    <property type="protein sequence ID" value="MDI1490055.1"/>
    <property type="molecule type" value="Genomic_DNA"/>
</dbReference>
<dbReference type="GO" id="GO:0006154">
    <property type="term" value="P:adenosine catabolic process"/>
    <property type="evidence" value="ECO:0007669"/>
    <property type="project" value="TreeGrafter"/>
</dbReference>
<evidence type="ECO:0000256" key="1">
    <source>
        <dbReference type="ARBA" id="ARBA00001947"/>
    </source>
</evidence>
<dbReference type="GO" id="GO:0046872">
    <property type="term" value="F:metal ion binding"/>
    <property type="evidence" value="ECO:0007669"/>
    <property type="project" value="UniProtKB-KW"/>
</dbReference>
<comment type="similarity">
    <text evidence="2">Belongs to the metallo-dependent hydrolases superfamily. Adenosine and AMP deaminases family.</text>
</comment>
<dbReference type="GO" id="GO:0004000">
    <property type="term" value="F:adenosine deaminase activity"/>
    <property type="evidence" value="ECO:0007669"/>
    <property type="project" value="TreeGrafter"/>
</dbReference>
<dbReference type="GO" id="GO:0046103">
    <property type="term" value="P:inosine biosynthetic process"/>
    <property type="evidence" value="ECO:0007669"/>
    <property type="project" value="TreeGrafter"/>
</dbReference>
<dbReference type="InterPro" id="IPR006330">
    <property type="entry name" value="Ado/ade_deaminase"/>
</dbReference>
<keyword evidence="3" id="KW-0479">Metal-binding</keyword>
<evidence type="ECO:0000256" key="5">
    <source>
        <dbReference type="ARBA" id="ARBA00022833"/>
    </source>
</evidence>
<sequence>MQSTTAPPIPLQPATPTFPPSFPHHLPKIELHAHLTGSIRPATLHTLWSALPHPPPSLPDPLAVLTPTTRFDIKTFFPLFSTYIYKLINTKASLITTTHAVLTDFRADGVVYLELRTTPRDLGTGEGKDGYVRTVLDCIAEFSSASEEEQERNPMQTYLILSIDRRNTVAEAMEVVDLAIKYRDRGVVGLDLCGNPHAAPGDEVRRFAGAFARAKEAGLGVTVHFAEVEKDDGGEELRALLDFRPDRVGHVCHPGEGIRQEVLDRGLGVELCVSCNVMAGLTEGKDDLMRLARKPIECIFGPEKERQRLYEIFREFETT</sequence>
<comment type="caution">
    <text evidence="9">The sequence shown here is derived from an EMBL/GenBank/DDBJ whole genome shotgun (WGS) entry which is preliminary data.</text>
</comment>
<evidence type="ECO:0000313" key="9">
    <source>
        <dbReference type="EMBL" id="MDI1490055.1"/>
    </source>
</evidence>
<gene>
    <name evidence="9" type="ORF">OHK93_001254</name>
</gene>
<keyword evidence="6" id="KW-0546">Nucleotide metabolism</keyword>
<dbReference type="GO" id="GO:0009117">
    <property type="term" value="P:nucleotide metabolic process"/>
    <property type="evidence" value="ECO:0007669"/>
    <property type="project" value="UniProtKB-KW"/>
</dbReference>
<evidence type="ECO:0000256" key="7">
    <source>
        <dbReference type="ARBA" id="ARBA00048787"/>
    </source>
</evidence>
<accession>A0AA43QTH6</accession>
<evidence type="ECO:0000256" key="4">
    <source>
        <dbReference type="ARBA" id="ARBA00022801"/>
    </source>
</evidence>
<dbReference type="PANTHER" id="PTHR11409:SF42">
    <property type="entry name" value="ADENOSINE DEAMINASE-LIKE PROTEIN"/>
    <property type="match status" value="1"/>
</dbReference>
<dbReference type="PANTHER" id="PTHR11409">
    <property type="entry name" value="ADENOSINE DEAMINASE"/>
    <property type="match status" value="1"/>
</dbReference>